<dbReference type="Proteomes" id="UP001501758">
    <property type="component" value="Unassembled WGS sequence"/>
</dbReference>
<keyword evidence="4" id="KW-0732">Signal</keyword>
<evidence type="ECO:0000313" key="6">
    <source>
        <dbReference type="EMBL" id="GAA0723640.1"/>
    </source>
</evidence>
<keyword evidence="7" id="KW-1185">Reference proteome</keyword>
<feature type="signal peptide" evidence="4">
    <location>
        <begin position="1"/>
        <end position="18"/>
    </location>
</feature>
<dbReference type="SUPFAM" id="SSF117074">
    <property type="entry name" value="Hypothetical protein PA1324"/>
    <property type="match status" value="1"/>
</dbReference>
<reference evidence="7" key="1">
    <citation type="journal article" date="2019" name="Int. J. Syst. Evol. Microbiol.">
        <title>The Global Catalogue of Microorganisms (GCM) 10K type strain sequencing project: providing services to taxonomists for standard genome sequencing and annotation.</title>
        <authorList>
            <consortium name="The Broad Institute Genomics Platform"/>
            <consortium name="The Broad Institute Genome Sequencing Center for Infectious Disease"/>
            <person name="Wu L."/>
            <person name="Ma J."/>
        </authorList>
    </citation>
    <scope>NUCLEOTIDE SEQUENCE [LARGE SCALE GENOMIC DNA]</scope>
    <source>
        <strain evidence="7">JCM 15974</strain>
    </source>
</reference>
<dbReference type="CDD" id="cd23342">
    <property type="entry name" value="beta-trefoil_FSCN_ZgPorA-like"/>
    <property type="match status" value="1"/>
</dbReference>
<keyword evidence="3" id="KW-0009">Actin-binding</keyword>
<protein>
    <recommendedName>
        <fullName evidence="5">Fascin-like domain-containing protein</fullName>
    </recommendedName>
</protein>
<sequence>MTSILLVLLCFVSLTTQAKTEEKAFETFETYTDVPIGATIVLIANNGKYVSSENGKKPINANRTRIGSWEKFVVVDAGNGKIALKGNNGKYLSSENGEKRMYCNVNNVWAWQKFKVVKLGNGRIALKGSNGKYVSSENGKKPMICNRSRIGSWEKFKVKVLHYNNCELNAGKIEKTQWNCGGFTPQEFIGTAVSSGDQRNVKYQWQIKENIGGQWQNIQGANAKNYQPPFRDSGSVWYRRAVKIEGCNTYKYSNVVDIHIKEVPNVDVSVKNANCEKNDGSITFTFGDTNGRTHIEFSKDGGTTYKTVPDDSAIFSFTGLGAGSYDLWVRWGNNQCPVDLGVVTIEDQTITVDAGEDVEICKGEEVTLTATVEGNQNCSDCIGYTILDTDHCNRNENYVMWLTDGTNPRWFSNVDLQWEEFADGTAKLSGTVYDHTLEQKTYEVDALFTGKVVNTPADSPKDHICNDEDSSDWIYYTGLVGTVKSTDGSWSVNLSRRGPAFQMGNGANQTEAEKGKFGACGWFDTTDQTYNRGDFNINFGDCIATDENDLTYLWSTGENTPSITVTEAGEYSVTVKNCNDCEATDVVTVTYKNELEDGGEIEETQINCEAFDPDELTGTDLAEETGLTVVYQWQVKREQGQAWEDIDGANGINYLPPRIESGSLWYRRAAKSEECGEYVYSNSVDLRVRQAPVAEVILTNTDCTNPTGNIQLVFEDTDDRTHIQFSIDGGLTYTEVPDDSGSYSFNDLEVGDYNLWVRWGNEDCPVDLGTFTIEEVEVLIVDAGTDEFMCKGDEITLTAEVTGEGECEECVGYSIKDTDYCRGRHHQFVVFINDQGKRLWFRNVDLLWSENADGTATLKGEVFEYNSTNTSFMVDATFTGFTTVPPVGSPKASSCQTEDPTGWVYYTELSGTVTQINGSLSYDISRRGEAFQLGNGANTFEYTPAVYGGSGWFNIEGDPTSFGDFNINIGECVDIQTNGVEYLWSTGETTSSITVLPTDDTTYTVTVSNCADCVNTDEVTVFVNEANVDLGADQYICAEETVQLDAGIADAYLWSTGETTRSITVAPLVDTIYSVTVIQNGCEASDEVAVMVTEISVNAGDDITINYGTVQVPLTATVSGDVDSYVWSTGETTNTINVSPSKTTTYSVTVTKNGCTVEDTITVSVTSDPCLSSAFEATAFPVPVSRTGQMNVDIKVDRAQTVTCEIYTMEGNAVGPLMTDSLDPGCNTLTIDMAAQANIQPMMNYILVLKGDTSENTETIQFSTIN</sequence>
<proteinExistence type="predicted"/>
<comment type="subcellular location">
    <subcellularLocation>
        <location evidence="1">Cytoplasm</location>
    </subcellularLocation>
</comment>
<evidence type="ECO:0000256" key="4">
    <source>
        <dbReference type="SAM" id="SignalP"/>
    </source>
</evidence>
<evidence type="ECO:0000256" key="2">
    <source>
        <dbReference type="ARBA" id="ARBA00022490"/>
    </source>
</evidence>
<dbReference type="EMBL" id="BAAAGE010000002">
    <property type="protein sequence ID" value="GAA0723640.1"/>
    <property type="molecule type" value="Genomic_DNA"/>
</dbReference>
<evidence type="ECO:0000256" key="3">
    <source>
        <dbReference type="ARBA" id="ARBA00023203"/>
    </source>
</evidence>
<keyword evidence="2" id="KW-0963">Cytoplasm</keyword>
<dbReference type="InterPro" id="IPR022768">
    <property type="entry name" value="Fascin-like_dom"/>
</dbReference>
<evidence type="ECO:0000256" key="1">
    <source>
        <dbReference type="ARBA" id="ARBA00004496"/>
    </source>
</evidence>
<evidence type="ECO:0000259" key="5">
    <source>
        <dbReference type="Pfam" id="PF06268"/>
    </source>
</evidence>
<dbReference type="InterPro" id="IPR008999">
    <property type="entry name" value="Actin-crosslinking"/>
</dbReference>
<comment type="caution">
    <text evidence="6">The sequence shown here is derived from an EMBL/GenBank/DDBJ whole genome shotgun (WGS) entry which is preliminary data.</text>
</comment>
<feature type="chain" id="PRO_5046184984" description="Fascin-like domain-containing protein" evidence="4">
    <location>
        <begin position="19"/>
        <end position="1266"/>
    </location>
</feature>
<dbReference type="SUPFAM" id="SSF50405">
    <property type="entry name" value="Actin-crosslinking proteins"/>
    <property type="match status" value="1"/>
</dbReference>
<name>A0ABP3U413_9FLAO</name>
<gene>
    <name evidence="6" type="ORF">GCM10009430_27300</name>
</gene>
<dbReference type="Pfam" id="PF06268">
    <property type="entry name" value="Fascin"/>
    <property type="match status" value="1"/>
</dbReference>
<accession>A0ABP3U413</accession>
<feature type="domain" description="Fascin-like" evidence="5">
    <location>
        <begin position="48"/>
        <end position="158"/>
    </location>
</feature>
<dbReference type="Gene3D" id="2.80.10.50">
    <property type="match status" value="2"/>
</dbReference>
<organism evidence="6 7">
    <name type="scientific">Aquimarina litoralis</name>
    <dbReference type="NCBI Taxonomy" id="584605"/>
    <lineage>
        <taxon>Bacteria</taxon>
        <taxon>Pseudomonadati</taxon>
        <taxon>Bacteroidota</taxon>
        <taxon>Flavobacteriia</taxon>
        <taxon>Flavobacteriales</taxon>
        <taxon>Flavobacteriaceae</taxon>
        <taxon>Aquimarina</taxon>
    </lineage>
</organism>
<evidence type="ECO:0000313" key="7">
    <source>
        <dbReference type="Proteomes" id="UP001501758"/>
    </source>
</evidence>